<dbReference type="EMBL" id="GBHO01040367">
    <property type="protein sequence ID" value="JAG03237.1"/>
    <property type="molecule type" value="Transcribed_RNA"/>
</dbReference>
<dbReference type="EMBL" id="GBHO01014494">
    <property type="protein sequence ID" value="JAG29110.1"/>
    <property type="molecule type" value="Transcribed_RNA"/>
</dbReference>
<gene>
    <name evidence="2" type="primary">ACP2_5</name>
    <name evidence="1" type="synonym">ACP2_2</name>
    <name evidence="1" type="ORF">CM83_68302</name>
    <name evidence="2" type="ORF">CM83_68303</name>
</gene>
<evidence type="ECO:0000313" key="2">
    <source>
        <dbReference type="EMBL" id="JAG29110.1"/>
    </source>
</evidence>
<reference evidence="2" key="1">
    <citation type="journal article" date="2014" name="PLoS ONE">
        <title>Transcriptome-Based Identification of ABC Transporters in the Western Tarnished Plant Bug Lygus hesperus.</title>
        <authorList>
            <person name="Hull J.J."/>
            <person name="Chaney K."/>
            <person name="Geib S.M."/>
            <person name="Fabrick J.A."/>
            <person name="Brent C.S."/>
            <person name="Walsh D."/>
            <person name="Lavine L.C."/>
        </authorList>
    </citation>
    <scope>NUCLEOTIDE SEQUENCE</scope>
</reference>
<organism evidence="2">
    <name type="scientific">Lygus hesperus</name>
    <name type="common">Western plant bug</name>
    <dbReference type="NCBI Taxonomy" id="30085"/>
    <lineage>
        <taxon>Eukaryota</taxon>
        <taxon>Metazoa</taxon>
        <taxon>Ecdysozoa</taxon>
        <taxon>Arthropoda</taxon>
        <taxon>Hexapoda</taxon>
        <taxon>Insecta</taxon>
        <taxon>Pterygota</taxon>
        <taxon>Neoptera</taxon>
        <taxon>Paraneoptera</taxon>
        <taxon>Hemiptera</taxon>
        <taxon>Heteroptera</taxon>
        <taxon>Panheteroptera</taxon>
        <taxon>Cimicomorpha</taxon>
        <taxon>Miridae</taxon>
        <taxon>Mirini</taxon>
        <taxon>Lygus</taxon>
    </lineage>
</organism>
<protein>
    <submittedName>
        <fullName evidence="2">Lysosomal acid phosphatase</fullName>
    </submittedName>
</protein>
<feature type="non-terminal residue" evidence="2">
    <location>
        <position position="1"/>
    </location>
</feature>
<sequence>KPVPGSLPQAACSHRAPDSDYSVPKDFVRDDHICDFSGLDREKLLKVDTEASIALSIAGKSLPEIHNVELDVILSSHTLWESTDLPIIFSKYKNSVLRLITIMAKLNELREIGDLTVCGKVRHYRSSN</sequence>
<proteinExistence type="predicted"/>
<name>A0A0A9YHY3_LYGHE</name>
<dbReference type="AlphaFoldDB" id="A0A0A9YHY3"/>
<accession>A0A0A9YHY3</accession>
<reference evidence="2" key="2">
    <citation type="submission" date="2014-07" db="EMBL/GenBank/DDBJ databases">
        <authorList>
            <person name="Hull J."/>
        </authorList>
    </citation>
    <scope>NUCLEOTIDE SEQUENCE</scope>
</reference>
<evidence type="ECO:0000313" key="1">
    <source>
        <dbReference type="EMBL" id="JAG03237.1"/>
    </source>
</evidence>